<dbReference type="Gramene" id="RZC78282">
    <property type="protein sequence ID" value="RZC78282"/>
    <property type="gene ID" value="C5167_002510"/>
</dbReference>
<reference evidence="1 2" key="1">
    <citation type="journal article" date="2018" name="Science">
        <title>The opium poppy genome and morphinan production.</title>
        <authorList>
            <person name="Guo L."/>
            <person name="Winzer T."/>
            <person name="Yang X."/>
            <person name="Li Y."/>
            <person name="Ning Z."/>
            <person name="He Z."/>
            <person name="Teodor R."/>
            <person name="Lu Y."/>
            <person name="Bowser T.A."/>
            <person name="Graham I.A."/>
            <person name="Ye K."/>
        </authorList>
    </citation>
    <scope>NUCLEOTIDE SEQUENCE [LARGE SCALE GENOMIC DNA]</scope>
    <source>
        <strain evidence="2">cv. HN1</strain>
        <tissue evidence="1">Leaves</tissue>
    </source>
</reference>
<keyword evidence="2" id="KW-1185">Reference proteome</keyword>
<sequence>MAALPFKIHLFKKSAIEAGTPEKYYLNPSDNLWKVTSMWRVVEHEDTINLSVDMNAFGDLVTILIQGNFININVGREDEEKAALFEHKDGMKNFSIEMNPNFVQLGVKGDDFEAPERVARMYISKLNAEEIKNYAEGKNDF</sequence>
<dbReference type="Proteomes" id="UP000316621">
    <property type="component" value="Chromosome 9"/>
</dbReference>
<dbReference type="EMBL" id="CM010723">
    <property type="protein sequence ID" value="RZC78282.1"/>
    <property type="molecule type" value="Genomic_DNA"/>
</dbReference>
<evidence type="ECO:0000313" key="1">
    <source>
        <dbReference type="EMBL" id="RZC78282.1"/>
    </source>
</evidence>
<name>A0A4Y7L0V5_PAPSO</name>
<organism evidence="1 2">
    <name type="scientific">Papaver somniferum</name>
    <name type="common">Opium poppy</name>
    <dbReference type="NCBI Taxonomy" id="3469"/>
    <lineage>
        <taxon>Eukaryota</taxon>
        <taxon>Viridiplantae</taxon>
        <taxon>Streptophyta</taxon>
        <taxon>Embryophyta</taxon>
        <taxon>Tracheophyta</taxon>
        <taxon>Spermatophyta</taxon>
        <taxon>Magnoliopsida</taxon>
        <taxon>Ranunculales</taxon>
        <taxon>Papaveraceae</taxon>
        <taxon>Papaveroideae</taxon>
        <taxon>Papaver</taxon>
    </lineage>
</organism>
<accession>A0A4Y7L0V5</accession>
<evidence type="ECO:0000313" key="2">
    <source>
        <dbReference type="Proteomes" id="UP000316621"/>
    </source>
</evidence>
<gene>
    <name evidence="1" type="ORF">C5167_002510</name>
</gene>
<dbReference type="AlphaFoldDB" id="A0A4Y7L0V5"/>
<proteinExistence type="predicted"/>
<protein>
    <submittedName>
        <fullName evidence="1">Uncharacterized protein</fullName>
    </submittedName>
</protein>
<dbReference type="OrthoDB" id="10287492at2759"/>